<keyword evidence="1" id="KW-1133">Transmembrane helix</keyword>
<dbReference type="AlphaFoldDB" id="A0A934N7K9"/>
<feature type="transmembrane region" description="Helical" evidence="1">
    <location>
        <begin position="85"/>
        <end position="102"/>
    </location>
</feature>
<protein>
    <submittedName>
        <fullName evidence="3">DUF4129 domain-containing protein</fullName>
    </submittedName>
</protein>
<evidence type="ECO:0000259" key="2">
    <source>
        <dbReference type="Pfam" id="PF13559"/>
    </source>
</evidence>
<comment type="caution">
    <text evidence="3">The sequence shown here is derived from an EMBL/GenBank/DDBJ whole genome shotgun (WGS) entry which is preliminary data.</text>
</comment>
<organism evidence="3 4">
    <name type="scientific">Candidatus Dormiibacter inghamiae</name>
    <dbReference type="NCBI Taxonomy" id="3127013"/>
    <lineage>
        <taxon>Bacteria</taxon>
        <taxon>Bacillati</taxon>
        <taxon>Candidatus Dormiibacterota</taxon>
        <taxon>Candidatus Dormibacteria</taxon>
        <taxon>Candidatus Dormibacterales</taxon>
        <taxon>Candidatus Dormibacteraceae</taxon>
        <taxon>Candidatus Dormiibacter</taxon>
    </lineage>
</organism>
<evidence type="ECO:0000256" key="1">
    <source>
        <dbReference type="SAM" id="Phobius"/>
    </source>
</evidence>
<sequence>MSSSELRRRWPAVAGLAVLLLLVGLASRPDGLNPAPVGARVGGLVVDTAFYLLLVLLPLGLAGLIWLLYTRPDEAPLQLERQRRHWLLPILSGLALVAILWLRPGRLFHLPGLLGAGGAGLFGGSTGTALGGQGGGGFDWPAALIAAGVITVSGYLACRALRTPPVPAPRAAEAVYQALSDALGLSDDGAESADPRTAVIRAWISVEAVFRAHGVPRRPSEAPFEYARRAPARAGVSAAPLERLAELYEWARFSTHDVSDDMGVRAVAGLRSIREDLVSAAV</sequence>
<feature type="domain" description="Protein-glutamine gamma-glutamyltransferase-like C-terminal" evidence="2">
    <location>
        <begin position="203"/>
        <end position="268"/>
    </location>
</feature>
<gene>
    <name evidence="3" type="ORF">JF888_11345</name>
</gene>
<dbReference type="RefSeq" id="WP_338180319.1">
    <property type="nucleotide sequence ID" value="NZ_JAEKNQ010000040.1"/>
</dbReference>
<proteinExistence type="predicted"/>
<dbReference type="InterPro" id="IPR025403">
    <property type="entry name" value="TgpA-like_C"/>
</dbReference>
<accession>A0A934N7K9</accession>
<feature type="transmembrane region" description="Helical" evidence="1">
    <location>
        <begin position="140"/>
        <end position="158"/>
    </location>
</feature>
<dbReference type="Proteomes" id="UP000620075">
    <property type="component" value="Unassembled WGS sequence"/>
</dbReference>
<keyword evidence="1" id="KW-0472">Membrane</keyword>
<dbReference type="Pfam" id="PF13559">
    <property type="entry name" value="DUF4129"/>
    <property type="match status" value="1"/>
</dbReference>
<feature type="transmembrane region" description="Helical" evidence="1">
    <location>
        <begin position="50"/>
        <end position="69"/>
    </location>
</feature>
<dbReference type="EMBL" id="JAEKNQ010000040">
    <property type="protein sequence ID" value="MBJ7603770.1"/>
    <property type="molecule type" value="Genomic_DNA"/>
</dbReference>
<evidence type="ECO:0000313" key="3">
    <source>
        <dbReference type="EMBL" id="MBJ7603770.1"/>
    </source>
</evidence>
<keyword evidence="1" id="KW-0812">Transmembrane</keyword>
<name>A0A934N7K9_9BACT</name>
<reference evidence="3 4" key="1">
    <citation type="submission" date="2020-10" db="EMBL/GenBank/DDBJ databases">
        <title>Ca. Dormibacterota MAGs.</title>
        <authorList>
            <person name="Montgomery K."/>
        </authorList>
    </citation>
    <scope>NUCLEOTIDE SEQUENCE [LARGE SCALE GENOMIC DNA]</scope>
    <source>
        <strain evidence="3">SC8811_S16_3</strain>
    </source>
</reference>
<evidence type="ECO:0000313" key="4">
    <source>
        <dbReference type="Proteomes" id="UP000620075"/>
    </source>
</evidence>